<reference evidence="12 13" key="1">
    <citation type="journal article" date="2014" name="Int. J. Syst. Evol. Microbiol.">
        <title>Complete genome sequence of Corynebacterium casei LMG S-19264T (=DSM 44701T), isolated from a smear-ripened cheese.</title>
        <authorList>
            <consortium name="US DOE Joint Genome Institute (JGI-PGF)"/>
            <person name="Walter F."/>
            <person name="Albersmeier A."/>
            <person name="Kalinowski J."/>
            <person name="Ruckert C."/>
        </authorList>
    </citation>
    <scope>NUCLEOTIDE SEQUENCE [LARGE SCALE GENOMIC DNA]</scope>
    <source>
        <strain evidence="12 13">CGMCC 1.7286</strain>
    </source>
</reference>
<feature type="compositionally biased region" description="Basic residues" evidence="8">
    <location>
        <begin position="388"/>
        <end position="408"/>
    </location>
</feature>
<evidence type="ECO:0000313" key="12">
    <source>
        <dbReference type="EMBL" id="GGO75615.1"/>
    </source>
</evidence>
<dbReference type="PROSITE" id="PS51195">
    <property type="entry name" value="Q_MOTIF"/>
    <property type="match status" value="1"/>
</dbReference>
<sequence length="425" mass="45739">MSFLDLDLDLELQQQLIETGFTEPTAIQRQAIPAILDGQDLLATAPTGSGKTLAYLLPALQHLLDQPPREGASPRALVLAPTRELASQILRVAAPLCEALGLVCAQVVGGVPYGNQKQLLEDGMDLLVATPGRLLELDEKAWLDLSDASFAVVDEADRMLDLGFQDPLKAVASLLPLEHQTLMFSATLESDAIANLAGALLRPDAARIAVSEARAVAGHIDHAILRADNEAHKLALFKALITDPGIDQALVFVASRRQVEQWVAIVRDLGIMCDGLHGEMGQGERTLHIKQLRRGRLKVLIATDVASRGLDLARISHVINLNLPLKADTYVHRAGRAGRDGSAGTVWSIVDTPDWPKVGRIERYLKQALPRLTLKGLEPSKSEPQAPRKTKKPKSKTSGKAKSGKKATARGTASAKKPAGKRKTA</sequence>
<dbReference type="PROSITE" id="PS51192">
    <property type="entry name" value="HELICASE_ATP_BIND_1"/>
    <property type="match status" value="1"/>
</dbReference>
<feature type="region of interest" description="Disordered" evidence="8">
    <location>
        <begin position="375"/>
        <end position="425"/>
    </location>
</feature>
<evidence type="ECO:0000256" key="4">
    <source>
        <dbReference type="ARBA" id="ARBA00022840"/>
    </source>
</evidence>
<dbReference type="InterPro" id="IPR014014">
    <property type="entry name" value="RNA_helicase_DEAD_Q_motif"/>
</dbReference>
<dbReference type="InterPro" id="IPR000629">
    <property type="entry name" value="RNA-helicase_DEAD-box_CS"/>
</dbReference>
<dbReference type="GO" id="GO:0005524">
    <property type="term" value="F:ATP binding"/>
    <property type="evidence" value="ECO:0007669"/>
    <property type="project" value="UniProtKB-KW"/>
</dbReference>
<dbReference type="GO" id="GO:0003676">
    <property type="term" value="F:nucleic acid binding"/>
    <property type="evidence" value="ECO:0007669"/>
    <property type="project" value="InterPro"/>
</dbReference>
<dbReference type="GO" id="GO:0016787">
    <property type="term" value="F:hydrolase activity"/>
    <property type="evidence" value="ECO:0007669"/>
    <property type="project" value="UniProtKB-KW"/>
</dbReference>
<evidence type="ECO:0000256" key="6">
    <source>
        <dbReference type="PROSITE-ProRule" id="PRU00552"/>
    </source>
</evidence>
<gene>
    <name evidence="12" type="ORF">GCM10011348_00830</name>
</gene>
<feature type="domain" description="Helicase C-terminal" evidence="10">
    <location>
        <begin position="219"/>
        <end position="380"/>
    </location>
</feature>
<feature type="domain" description="Helicase ATP-binding" evidence="9">
    <location>
        <begin position="32"/>
        <end position="206"/>
    </location>
</feature>
<evidence type="ECO:0000256" key="1">
    <source>
        <dbReference type="ARBA" id="ARBA00022741"/>
    </source>
</evidence>
<dbReference type="Proteomes" id="UP000599578">
    <property type="component" value="Unassembled WGS sequence"/>
</dbReference>
<keyword evidence="2 7" id="KW-0378">Hydrolase</keyword>
<dbReference type="InterPro" id="IPR001650">
    <property type="entry name" value="Helicase_C-like"/>
</dbReference>
<dbReference type="GO" id="GO:0003724">
    <property type="term" value="F:RNA helicase activity"/>
    <property type="evidence" value="ECO:0007669"/>
    <property type="project" value="InterPro"/>
</dbReference>
<keyword evidence="13" id="KW-1185">Reference proteome</keyword>
<evidence type="ECO:0008006" key="14">
    <source>
        <dbReference type="Google" id="ProtNLM"/>
    </source>
</evidence>
<evidence type="ECO:0000256" key="2">
    <source>
        <dbReference type="ARBA" id="ARBA00022801"/>
    </source>
</evidence>
<dbReference type="Pfam" id="PF00271">
    <property type="entry name" value="Helicase_C"/>
    <property type="match status" value="1"/>
</dbReference>
<dbReference type="InterPro" id="IPR044742">
    <property type="entry name" value="DEAD/DEAH_RhlB"/>
</dbReference>
<evidence type="ECO:0000256" key="5">
    <source>
        <dbReference type="ARBA" id="ARBA00038437"/>
    </source>
</evidence>
<name>A0A917Z889_9GAMM</name>
<dbReference type="InterPro" id="IPR027417">
    <property type="entry name" value="P-loop_NTPase"/>
</dbReference>
<dbReference type="PROSITE" id="PS00039">
    <property type="entry name" value="DEAD_ATP_HELICASE"/>
    <property type="match status" value="1"/>
</dbReference>
<dbReference type="SMART" id="SM00490">
    <property type="entry name" value="HELICc"/>
    <property type="match status" value="1"/>
</dbReference>
<dbReference type="PROSITE" id="PS51194">
    <property type="entry name" value="HELICASE_CTER"/>
    <property type="match status" value="1"/>
</dbReference>
<feature type="short sequence motif" description="Q motif" evidence="6">
    <location>
        <begin position="1"/>
        <end position="29"/>
    </location>
</feature>
<dbReference type="InterPro" id="IPR050079">
    <property type="entry name" value="DEAD_box_RNA_helicase"/>
</dbReference>
<dbReference type="PANTHER" id="PTHR47959">
    <property type="entry name" value="ATP-DEPENDENT RNA HELICASE RHLE-RELATED"/>
    <property type="match status" value="1"/>
</dbReference>
<evidence type="ECO:0000313" key="13">
    <source>
        <dbReference type="Proteomes" id="UP000599578"/>
    </source>
</evidence>
<feature type="domain" description="DEAD-box RNA helicase Q" evidence="11">
    <location>
        <begin position="1"/>
        <end position="29"/>
    </location>
</feature>
<evidence type="ECO:0000259" key="11">
    <source>
        <dbReference type="PROSITE" id="PS51195"/>
    </source>
</evidence>
<dbReference type="InterPro" id="IPR014001">
    <property type="entry name" value="Helicase_ATP-bd"/>
</dbReference>
<dbReference type="SMART" id="SM00487">
    <property type="entry name" value="DEXDc"/>
    <property type="match status" value="1"/>
</dbReference>
<keyword evidence="1 7" id="KW-0547">Nucleotide-binding</keyword>
<evidence type="ECO:0000256" key="3">
    <source>
        <dbReference type="ARBA" id="ARBA00022806"/>
    </source>
</evidence>
<keyword evidence="4 7" id="KW-0067">ATP-binding</keyword>
<protein>
    <recommendedName>
        <fullName evidence="14">ATP-dependent RNA helicase SrmB</fullName>
    </recommendedName>
</protein>
<keyword evidence="3 7" id="KW-0347">Helicase</keyword>
<comment type="caution">
    <text evidence="12">The sequence shown here is derived from an EMBL/GenBank/DDBJ whole genome shotgun (WGS) entry which is preliminary data.</text>
</comment>
<dbReference type="PANTHER" id="PTHR47959:SF17">
    <property type="entry name" value="ATP-DEPENDENT RNA HELICASE DEAD BOX FAMILY"/>
    <property type="match status" value="1"/>
</dbReference>
<evidence type="ECO:0000259" key="10">
    <source>
        <dbReference type="PROSITE" id="PS51194"/>
    </source>
</evidence>
<proteinExistence type="inferred from homology"/>
<evidence type="ECO:0000256" key="8">
    <source>
        <dbReference type="SAM" id="MobiDB-lite"/>
    </source>
</evidence>
<dbReference type="CDD" id="cd18787">
    <property type="entry name" value="SF2_C_DEAD"/>
    <property type="match status" value="1"/>
</dbReference>
<comment type="similarity">
    <text evidence="5 7">Belongs to the DEAD box helicase family.</text>
</comment>
<dbReference type="RefSeq" id="WP_188857277.1">
    <property type="nucleotide sequence ID" value="NZ_BMLT01000001.1"/>
</dbReference>
<dbReference type="EMBL" id="BMLT01000001">
    <property type="protein sequence ID" value="GGO75615.1"/>
    <property type="molecule type" value="Genomic_DNA"/>
</dbReference>
<dbReference type="SUPFAM" id="SSF52540">
    <property type="entry name" value="P-loop containing nucleoside triphosphate hydrolases"/>
    <property type="match status" value="1"/>
</dbReference>
<dbReference type="AlphaFoldDB" id="A0A917Z889"/>
<evidence type="ECO:0000256" key="7">
    <source>
        <dbReference type="RuleBase" id="RU000492"/>
    </source>
</evidence>
<dbReference type="InterPro" id="IPR011545">
    <property type="entry name" value="DEAD/DEAH_box_helicase_dom"/>
</dbReference>
<dbReference type="Pfam" id="PF00270">
    <property type="entry name" value="DEAD"/>
    <property type="match status" value="1"/>
</dbReference>
<accession>A0A917Z889</accession>
<dbReference type="GO" id="GO:0005829">
    <property type="term" value="C:cytosol"/>
    <property type="evidence" value="ECO:0007669"/>
    <property type="project" value="TreeGrafter"/>
</dbReference>
<evidence type="ECO:0000259" key="9">
    <source>
        <dbReference type="PROSITE" id="PS51192"/>
    </source>
</evidence>
<organism evidence="12 13">
    <name type="scientific">Marinobacterium nitratireducens</name>
    <dbReference type="NCBI Taxonomy" id="518897"/>
    <lineage>
        <taxon>Bacteria</taxon>
        <taxon>Pseudomonadati</taxon>
        <taxon>Pseudomonadota</taxon>
        <taxon>Gammaproteobacteria</taxon>
        <taxon>Oceanospirillales</taxon>
        <taxon>Oceanospirillaceae</taxon>
        <taxon>Marinobacterium</taxon>
    </lineage>
</organism>
<dbReference type="Gene3D" id="3.40.50.300">
    <property type="entry name" value="P-loop containing nucleotide triphosphate hydrolases"/>
    <property type="match status" value="2"/>
</dbReference>
<dbReference type="CDD" id="cd00268">
    <property type="entry name" value="DEADc"/>
    <property type="match status" value="1"/>
</dbReference>